<dbReference type="EMBL" id="AECV01000041">
    <property type="protein sequence ID" value="EFW29070.1"/>
    <property type="molecule type" value="Genomic_DNA"/>
</dbReference>
<dbReference type="AlphaFoldDB" id="E7N429"/>
<dbReference type="STRING" id="749551.HMPREF9555_01770"/>
<dbReference type="HOGENOM" id="CLU_203892_0_0_9"/>
<feature type="compositionally biased region" description="Gly residues" evidence="1">
    <location>
        <begin position="1"/>
        <end position="10"/>
    </location>
</feature>
<sequence>MTNGWGGAREGAGRPRTSPDGQLRKQRQTRASDDEWELIRAFAAIVKKDPARAARMMKTN</sequence>
<dbReference type="RefSeq" id="WP_009350418.1">
    <property type="nucleotide sequence ID" value="NZ_GL638151.1"/>
</dbReference>
<evidence type="ECO:0000313" key="3">
    <source>
        <dbReference type="Proteomes" id="UP000004633"/>
    </source>
</evidence>
<gene>
    <name evidence="2" type="ORF">HMPREF9555_01770</name>
</gene>
<proteinExistence type="predicted"/>
<feature type="region of interest" description="Disordered" evidence="1">
    <location>
        <begin position="1"/>
        <end position="34"/>
    </location>
</feature>
<dbReference type="Proteomes" id="UP000004633">
    <property type="component" value="Unassembled WGS sequence"/>
</dbReference>
<reference evidence="2 3" key="1">
    <citation type="submission" date="2010-08" db="EMBL/GenBank/DDBJ databases">
        <authorList>
            <person name="Weinstock G."/>
            <person name="Sodergren E."/>
            <person name="Clifton S."/>
            <person name="Fulton L."/>
            <person name="Fulton B."/>
            <person name="Courtney L."/>
            <person name="Fronick C."/>
            <person name="Harrison M."/>
            <person name="Strong C."/>
            <person name="Farmer C."/>
            <person name="Delahaunty K."/>
            <person name="Markovic C."/>
            <person name="Hall O."/>
            <person name="Minx P."/>
            <person name="Tomlinson C."/>
            <person name="Mitreva M."/>
            <person name="Hou S."/>
            <person name="Chen J."/>
            <person name="Wollam A."/>
            <person name="Pepin K.H."/>
            <person name="Johnson M."/>
            <person name="Bhonagiri V."/>
            <person name="Zhang X."/>
            <person name="Suruliraj S."/>
            <person name="Warren W."/>
            <person name="Chinwalla A."/>
            <person name="Mardis E.R."/>
            <person name="Wilson R.K."/>
        </authorList>
    </citation>
    <scope>NUCLEOTIDE SEQUENCE [LARGE SCALE GENOMIC DNA]</scope>
    <source>
        <strain evidence="2 3">F0399</strain>
    </source>
</reference>
<accession>E7N429</accession>
<evidence type="ECO:0000313" key="2">
    <source>
        <dbReference type="EMBL" id="EFW29070.1"/>
    </source>
</evidence>
<name>E7N429_9FIRM</name>
<organism evidence="2 3">
    <name type="scientific">Selenomonas artemidis F0399</name>
    <dbReference type="NCBI Taxonomy" id="749551"/>
    <lineage>
        <taxon>Bacteria</taxon>
        <taxon>Bacillati</taxon>
        <taxon>Bacillota</taxon>
        <taxon>Negativicutes</taxon>
        <taxon>Selenomonadales</taxon>
        <taxon>Selenomonadaceae</taxon>
        <taxon>Selenomonas</taxon>
    </lineage>
</organism>
<comment type="caution">
    <text evidence="2">The sequence shown here is derived from an EMBL/GenBank/DDBJ whole genome shotgun (WGS) entry which is preliminary data.</text>
</comment>
<evidence type="ECO:0000256" key="1">
    <source>
        <dbReference type="SAM" id="MobiDB-lite"/>
    </source>
</evidence>
<protein>
    <submittedName>
        <fullName evidence="2">Uncharacterized protein</fullName>
    </submittedName>
</protein>
<keyword evidence="3" id="KW-1185">Reference proteome</keyword>